<evidence type="ECO:0000313" key="2">
    <source>
        <dbReference type="EMBL" id="RLV57928.1"/>
    </source>
</evidence>
<feature type="domain" description="Bacterial mobilisation" evidence="1">
    <location>
        <begin position="116"/>
        <end position="146"/>
    </location>
</feature>
<dbReference type="Proteomes" id="UP000281474">
    <property type="component" value="Unassembled WGS sequence"/>
</dbReference>
<organism evidence="2 3">
    <name type="scientific">Parashewanella curva</name>
    <dbReference type="NCBI Taxonomy" id="2338552"/>
    <lineage>
        <taxon>Bacteria</taxon>
        <taxon>Pseudomonadati</taxon>
        <taxon>Pseudomonadota</taxon>
        <taxon>Gammaproteobacteria</taxon>
        <taxon>Alteromonadales</taxon>
        <taxon>Shewanellaceae</taxon>
        <taxon>Parashewanella</taxon>
    </lineage>
</organism>
<accession>A0A3L8PU37</accession>
<evidence type="ECO:0000259" key="1">
    <source>
        <dbReference type="Pfam" id="PF05713"/>
    </source>
</evidence>
<dbReference type="AlphaFoldDB" id="A0A3L8PU37"/>
<sequence length="182" mass="21083">MLEVVMARVEIRLTDDEKSNWKSYCKSQGVSESGMMRQLIKHSVPDIAYNEPFKQAKTNKITIRLSSHEFVKLESQAKAEGYINPTSWVKASVTASLQRNPIITDSEINALRESNRQLAAIGRNLNQIARVLNIEFRESNKVTKDMIEMLTKRLNCHRKKVNKLIHQSYHRWQLELEEASNE</sequence>
<keyword evidence="3" id="KW-1185">Reference proteome</keyword>
<reference evidence="2 3" key="1">
    <citation type="submission" date="2018-09" db="EMBL/GenBank/DDBJ databases">
        <title>Phylogeny of the Shewanellaceae, and recommendation for two new genera, Pseudoshewanella and Parashewanella.</title>
        <authorList>
            <person name="Wang G."/>
        </authorList>
    </citation>
    <scope>NUCLEOTIDE SEQUENCE [LARGE SCALE GENOMIC DNA]</scope>
    <source>
        <strain evidence="2 3">C51</strain>
    </source>
</reference>
<dbReference type="InterPro" id="IPR008687">
    <property type="entry name" value="MobC"/>
</dbReference>
<dbReference type="EMBL" id="QZEI01000118">
    <property type="protein sequence ID" value="RLV57928.1"/>
    <property type="molecule type" value="Genomic_DNA"/>
</dbReference>
<name>A0A3L8PU37_9GAMM</name>
<evidence type="ECO:0000313" key="3">
    <source>
        <dbReference type="Proteomes" id="UP000281474"/>
    </source>
</evidence>
<dbReference type="Pfam" id="PF05713">
    <property type="entry name" value="MobC"/>
    <property type="match status" value="1"/>
</dbReference>
<comment type="caution">
    <text evidence="2">The sequence shown here is derived from an EMBL/GenBank/DDBJ whole genome shotgun (WGS) entry which is preliminary data.</text>
</comment>
<proteinExistence type="predicted"/>
<protein>
    <submittedName>
        <fullName evidence="2">Plasmid mobilization relaxosome protein MobC</fullName>
    </submittedName>
</protein>
<gene>
    <name evidence="2" type="primary">mobC</name>
    <name evidence="2" type="ORF">D5018_19945</name>
</gene>